<evidence type="ECO:0000256" key="6">
    <source>
        <dbReference type="ARBA" id="ARBA00022516"/>
    </source>
</evidence>
<evidence type="ECO:0000256" key="2">
    <source>
        <dbReference type="ARBA" id="ARBA00001946"/>
    </source>
</evidence>
<evidence type="ECO:0000256" key="4">
    <source>
        <dbReference type="ARBA" id="ARBA00010441"/>
    </source>
</evidence>
<keyword evidence="15 16" id="KW-1208">Phospholipid metabolism</keyword>
<keyword evidence="7 16" id="KW-0808">Transferase</keyword>
<dbReference type="PIRSF" id="PIRSF000848">
    <property type="entry name" value="CDP_diag_ino_3_P"/>
    <property type="match status" value="1"/>
</dbReference>
<comment type="catalytic activity">
    <reaction evidence="16">
        <text>a CDP-1,2-diacyl-sn-glycerol + myo-inositol = a 1,2-diacyl-sn-glycero-3-phospho-(1D-myo-inositol) + CMP + H(+)</text>
        <dbReference type="Rhea" id="RHEA:11580"/>
        <dbReference type="ChEBI" id="CHEBI:15378"/>
        <dbReference type="ChEBI" id="CHEBI:17268"/>
        <dbReference type="ChEBI" id="CHEBI:57880"/>
        <dbReference type="ChEBI" id="CHEBI:58332"/>
        <dbReference type="ChEBI" id="CHEBI:60377"/>
        <dbReference type="EC" id="2.7.8.11"/>
    </reaction>
</comment>
<keyword evidence="14 16" id="KW-0594">Phospholipid biosynthesis</keyword>
<evidence type="ECO:0000256" key="18">
    <source>
        <dbReference type="SAM" id="Phobius"/>
    </source>
</evidence>
<keyword evidence="6 16" id="KW-0444">Lipid biosynthesis</keyword>
<evidence type="ECO:0000256" key="13">
    <source>
        <dbReference type="ARBA" id="ARBA00023136"/>
    </source>
</evidence>
<protein>
    <recommendedName>
        <fullName evidence="5 16">CDP-diacylglycerol--inositol 3-phosphatidyltransferase</fullName>
        <ecNumber evidence="5 16">2.7.8.11</ecNumber>
    </recommendedName>
</protein>
<dbReference type="PANTHER" id="PTHR15362:SF4">
    <property type="entry name" value="CDP-DIACYLGLYCEROL--INOSITOL 3-PHOSPHATIDYLTRANSFERASE"/>
    <property type="match status" value="1"/>
</dbReference>
<evidence type="ECO:0000256" key="11">
    <source>
        <dbReference type="ARBA" id="ARBA00022989"/>
    </source>
</evidence>
<gene>
    <name evidence="19" type="ORF">PANT1444_LOCUS13641</name>
</gene>
<keyword evidence="8 18" id="KW-0812">Transmembrane</keyword>
<keyword evidence="13 16" id="KW-0472">Membrane</keyword>
<comment type="cofactor">
    <cofactor evidence="1">
        <name>Mn(2+)</name>
        <dbReference type="ChEBI" id="CHEBI:29035"/>
    </cofactor>
</comment>
<dbReference type="PANTHER" id="PTHR15362">
    <property type="entry name" value="PHOSPHATIDYLINOSITOL SYNTHASE"/>
    <property type="match status" value="1"/>
</dbReference>
<evidence type="ECO:0000313" key="19">
    <source>
        <dbReference type="EMBL" id="CAD8495793.1"/>
    </source>
</evidence>
<comment type="similarity">
    <text evidence="4 16 17">Belongs to the CDP-alcohol phosphatidyltransferase class-I family.</text>
</comment>
<dbReference type="InterPro" id="IPR000462">
    <property type="entry name" value="CDP-OH_P_trans"/>
</dbReference>
<evidence type="ECO:0000256" key="7">
    <source>
        <dbReference type="ARBA" id="ARBA00022679"/>
    </source>
</evidence>
<feature type="transmembrane region" description="Helical" evidence="18">
    <location>
        <begin position="6"/>
        <end position="26"/>
    </location>
</feature>
<evidence type="ECO:0000256" key="1">
    <source>
        <dbReference type="ARBA" id="ARBA00001936"/>
    </source>
</evidence>
<reference evidence="19" key="1">
    <citation type="submission" date="2021-01" db="EMBL/GenBank/DDBJ databases">
        <authorList>
            <person name="Corre E."/>
            <person name="Pelletier E."/>
            <person name="Niang G."/>
            <person name="Scheremetjew M."/>
            <person name="Finn R."/>
            <person name="Kale V."/>
            <person name="Holt S."/>
            <person name="Cochrane G."/>
            <person name="Meng A."/>
            <person name="Brown T."/>
            <person name="Cohen L."/>
        </authorList>
    </citation>
    <scope>NUCLEOTIDE SEQUENCE</scope>
    <source>
        <strain evidence="19">CCMP1374</strain>
    </source>
</reference>
<evidence type="ECO:0000256" key="12">
    <source>
        <dbReference type="ARBA" id="ARBA00023098"/>
    </source>
</evidence>
<evidence type="ECO:0000256" key="9">
    <source>
        <dbReference type="ARBA" id="ARBA00022723"/>
    </source>
</evidence>
<evidence type="ECO:0000256" key="8">
    <source>
        <dbReference type="ARBA" id="ARBA00022692"/>
    </source>
</evidence>
<dbReference type="EMBL" id="HBEP01024067">
    <property type="protein sequence ID" value="CAD8495793.1"/>
    <property type="molecule type" value="Transcribed_RNA"/>
</dbReference>
<sequence>MVSVYLFVPNLIGYARVILALVGYAVAMHHHQVTLICYMGSQFLDALDGLAARMLGQSSEFGAVLDMVTDRASTACLCIVLGALYPQYVAGLCSLIMLDLFSHWYHTSASRTGTHKKSSNWLVNIYYNRKVLFTVCASTELWYMSLYMMHFTPGPTVPFPASWGLAPIGLWRAACYASTPLFGFKQLTNVVQLYMACEALVEEDEKKRKQR</sequence>
<proteinExistence type="inferred from homology"/>
<keyword evidence="12 16" id="KW-0443">Lipid metabolism</keyword>
<dbReference type="GO" id="GO:0005794">
    <property type="term" value="C:Golgi apparatus"/>
    <property type="evidence" value="ECO:0007669"/>
    <property type="project" value="TreeGrafter"/>
</dbReference>
<dbReference type="Pfam" id="PF01066">
    <property type="entry name" value="CDP-OH_P_transf"/>
    <property type="match status" value="1"/>
</dbReference>
<dbReference type="GO" id="GO:0006661">
    <property type="term" value="P:phosphatidylinositol biosynthetic process"/>
    <property type="evidence" value="ECO:0007669"/>
    <property type="project" value="TreeGrafter"/>
</dbReference>
<dbReference type="Gene3D" id="1.20.120.1760">
    <property type="match status" value="1"/>
</dbReference>
<dbReference type="GO" id="GO:0046872">
    <property type="term" value="F:metal ion binding"/>
    <property type="evidence" value="ECO:0007669"/>
    <property type="project" value="UniProtKB-KW"/>
</dbReference>
<organism evidence="19">
    <name type="scientific">Phaeocystis antarctica</name>
    <dbReference type="NCBI Taxonomy" id="33657"/>
    <lineage>
        <taxon>Eukaryota</taxon>
        <taxon>Haptista</taxon>
        <taxon>Haptophyta</taxon>
        <taxon>Prymnesiophyceae</taxon>
        <taxon>Phaeocystales</taxon>
        <taxon>Phaeocystaceae</taxon>
        <taxon>Phaeocystis</taxon>
    </lineage>
</organism>
<keyword evidence="10" id="KW-0460">Magnesium</keyword>
<feature type="transmembrane region" description="Helical" evidence="18">
    <location>
        <begin position="72"/>
        <end position="101"/>
    </location>
</feature>
<evidence type="ECO:0000256" key="17">
    <source>
        <dbReference type="RuleBase" id="RU003750"/>
    </source>
</evidence>
<evidence type="ECO:0000256" key="10">
    <source>
        <dbReference type="ARBA" id="ARBA00022842"/>
    </source>
</evidence>
<evidence type="ECO:0000256" key="3">
    <source>
        <dbReference type="ARBA" id="ARBA00004141"/>
    </source>
</evidence>
<dbReference type="PROSITE" id="PS00379">
    <property type="entry name" value="CDP_ALCOHOL_P_TRANSF"/>
    <property type="match status" value="1"/>
</dbReference>
<name>A0A7S0EV68_9EUKA</name>
<evidence type="ECO:0000256" key="16">
    <source>
        <dbReference type="PIRNR" id="PIRNR000848"/>
    </source>
</evidence>
<comment type="subcellular location">
    <subcellularLocation>
        <location evidence="3">Membrane</location>
        <topology evidence="3">Multi-pass membrane protein</topology>
    </subcellularLocation>
</comment>
<accession>A0A7S0EV68</accession>
<evidence type="ECO:0000256" key="5">
    <source>
        <dbReference type="ARBA" id="ARBA00013212"/>
    </source>
</evidence>
<dbReference type="InterPro" id="IPR014387">
    <property type="entry name" value="CDP_diag_ino_3_P_euk"/>
</dbReference>
<dbReference type="InterPro" id="IPR043130">
    <property type="entry name" value="CDP-OH_PTrfase_TM_dom"/>
</dbReference>
<dbReference type="EC" id="2.7.8.11" evidence="5 16"/>
<dbReference type="InterPro" id="IPR048254">
    <property type="entry name" value="CDP_ALCOHOL_P_TRANSF_CS"/>
</dbReference>
<dbReference type="GO" id="GO:0003881">
    <property type="term" value="F:CDP-diacylglycerol-inositol 3-phosphatidyltransferase activity"/>
    <property type="evidence" value="ECO:0007669"/>
    <property type="project" value="UniProtKB-UniRule"/>
</dbReference>
<evidence type="ECO:0000256" key="14">
    <source>
        <dbReference type="ARBA" id="ARBA00023209"/>
    </source>
</evidence>
<dbReference type="GO" id="GO:0016020">
    <property type="term" value="C:membrane"/>
    <property type="evidence" value="ECO:0007669"/>
    <property type="project" value="UniProtKB-SubCell"/>
</dbReference>
<comment type="cofactor">
    <cofactor evidence="2">
        <name>Mg(2+)</name>
        <dbReference type="ChEBI" id="CHEBI:18420"/>
    </cofactor>
</comment>
<keyword evidence="11 18" id="KW-1133">Transmembrane helix</keyword>
<keyword evidence="9" id="KW-0479">Metal-binding</keyword>
<evidence type="ECO:0000256" key="15">
    <source>
        <dbReference type="ARBA" id="ARBA00023264"/>
    </source>
</evidence>
<dbReference type="AlphaFoldDB" id="A0A7S0EV68"/>